<evidence type="ECO:0000313" key="1">
    <source>
        <dbReference type="EMBL" id="CAB4139225.1"/>
    </source>
</evidence>
<reference evidence="1" key="1">
    <citation type="submission" date="2020-04" db="EMBL/GenBank/DDBJ databases">
        <authorList>
            <person name="Chiriac C."/>
            <person name="Salcher M."/>
            <person name="Ghai R."/>
            <person name="Kavagutti S V."/>
        </authorList>
    </citation>
    <scope>NUCLEOTIDE SEQUENCE</scope>
</reference>
<gene>
    <name evidence="1" type="ORF">UFOVP347_7</name>
</gene>
<organism evidence="1">
    <name type="scientific">uncultured Caudovirales phage</name>
    <dbReference type="NCBI Taxonomy" id="2100421"/>
    <lineage>
        <taxon>Viruses</taxon>
        <taxon>Duplodnaviria</taxon>
        <taxon>Heunggongvirae</taxon>
        <taxon>Uroviricota</taxon>
        <taxon>Caudoviricetes</taxon>
        <taxon>Peduoviridae</taxon>
        <taxon>Maltschvirus</taxon>
        <taxon>Maltschvirus maltsch</taxon>
    </lineage>
</organism>
<dbReference type="EMBL" id="LR796356">
    <property type="protein sequence ID" value="CAB4139225.1"/>
    <property type="molecule type" value="Genomic_DNA"/>
</dbReference>
<accession>A0A6J5LXJ5</accession>
<protein>
    <submittedName>
        <fullName evidence="1">Uncharacterized protein</fullName>
    </submittedName>
</protein>
<sequence>MTTITTTFERRTMEDGTVEHVAARPSGHTRNMDQESRLDAIRIAYAMGREDERRQTAAVLRGLMAQ</sequence>
<proteinExistence type="predicted"/>
<name>A0A6J5LXJ5_9CAUD</name>